<feature type="compositionally biased region" description="Polar residues" evidence="1">
    <location>
        <begin position="36"/>
        <end position="85"/>
    </location>
</feature>
<feature type="compositionally biased region" description="Basic residues" evidence="1">
    <location>
        <begin position="23"/>
        <end position="33"/>
    </location>
</feature>
<dbReference type="EMBL" id="CAJNOR010008377">
    <property type="protein sequence ID" value="CAF1632375.1"/>
    <property type="molecule type" value="Genomic_DNA"/>
</dbReference>
<organism evidence="2 3">
    <name type="scientific">Adineta ricciae</name>
    <name type="common">Rotifer</name>
    <dbReference type="NCBI Taxonomy" id="249248"/>
    <lineage>
        <taxon>Eukaryota</taxon>
        <taxon>Metazoa</taxon>
        <taxon>Spiralia</taxon>
        <taxon>Gnathifera</taxon>
        <taxon>Rotifera</taxon>
        <taxon>Eurotatoria</taxon>
        <taxon>Bdelloidea</taxon>
        <taxon>Adinetida</taxon>
        <taxon>Adinetidae</taxon>
        <taxon>Adineta</taxon>
    </lineage>
</organism>
<name>A0A816D6P6_ADIRI</name>
<feature type="non-terminal residue" evidence="2">
    <location>
        <position position="142"/>
    </location>
</feature>
<reference evidence="2" key="1">
    <citation type="submission" date="2021-02" db="EMBL/GenBank/DDBJ databases">
        <authorList>
            <person name="Nowell W R."/>
        </authorList>
    </citation>
    <scope>NUCLEOTIDE SEQUENCE</scope>
</reference>
<comment type="caution">
    <text evidence="2">The sequence shown here is derived from an EMBL/GenBank/DDBJ whole genome shotgun (WGS) entry which is preliminary data.</text>
</comment>
<gene>
    <name evidence="2" type="ORF">XAT740_LOCUS51877</name>
</gene>
<sequence length="142" mass="15601">MSTSPSTVAAAAAYALHHHHIHTHHHIHPFHHQHQLDTSSSSTSNAFFYPSSSDSSNDLILQQTDVKPTNNNNYLFATGNSTISPTDLADRKSVSPPPPSSQAPASPINGAAWPVIMQHHPHKQHSLTIEEHRLPQQQRPKA</sequence>
<dbReference type="Proteomes" id="UP000663828">
    <property type="component" value="Unassembled WGS sequence"/>
</dbReference>
<feature type="region of interest" description="Disordered" evidence="1">
    <location>
        <begin position="23"/>
        <end position="142"/>
    </location>
</feature>
<dbReference type="AlphaFoldDB" id="A0A816D6P6"/>
<protein>
    <submittedName>
        <fullName evidence="2">Uncharacterized protein</fullName>
    </submittedName>
</protein>
<evidence type="ECO:0000313" key="3">
    <source>
        <dbReference type="Proteomes" id="UP000663828"/>
    </source>
</evidence>
<evidence type="ECO:0000256" key="1">
    <source>
        <dbReference type="SAM" id="MobiDB-lite"/>
    </source>
</evidence>
<evidence type="ECO:0000313" key="2">
    <source>
        <dbReference type="EMBL" id="CAF1632375.1"/>
    </source>
</evidence>
<proteinExistence type="predicted"/>
<keyword evidence="3" id="KW-1185">Reference proteome</keyword>
<accession>A0A816D6P6</accession>